<evidence type="ECO:0000256" key="12">
    <source>
        <dbReference type="SAM" id="Phobius"/>
    </source>
</evidence>
<evidence type="ECO:0000256" key="5">
    <source>
        <dbReference type="ARBA" id="ARBA00022692"/>
    </source>
</evidence>
<dbReference type="OrthoDB" id="442066at2759"/>
<dbReference type="FunFam" id="3.80.10.10:FF:000095">
    <property type="entry name" value="LRR receptor-like serine/threonine-protein kinase GSO1"/>
    <property type="match status" value="1"/>
</dbReference>
<keyword evidence="3" id="KW-1003">Cell membrane</keyword>
<dbReference type="InterPro" id="IPR032675">
    <property type="entry name" value="LRR_dom_sf"/>
</dbReference>
<dbReference type="FunFam" id="3.80.10.10:FF:000213">
    <property type="entry name" value="Tyrosine-sulfated glycopeptide receptor 1"/>
    <property type="match status" value="1"/>
</dbReference>
<keyword evidence="8 12" id="KW-1133">Transmembrane helix</keyword>
<dbReference type="InterPro" id="IPR003591">
    <property type="entry name" value="Leu-rich_rpt_typical-subtyp"/>
</dbReference>
<dbReference type="Pfam" id="PF00560">
    <property type="entry name" value="LRR_1"/>
    <property type="match status" value="2"/>
</dbReference>
<gene>
    <name evidence="16" type="primary">LOC116195019</name>
</gene>
<evidence type="ECO:0000313" key="16">
    <source>
        <dbReference type="RefSeq" id="XP_031379831.1"/>
    </source>
</evidence>
<feature type="signal peptide" evidence="13">
    <location>
        <begin position="1"/>
        <end position="29"/>
    </location>
</feature>
<evidence type="ECO:0000256" key="9">
    <source>
        <dbReference type="ARBA" id="ARBA00023136"/>
    </source>
</evidence>
<evidence type="ECO:0000256" key="7">
    <source>
        <dbReference type="ARBA" id="ARBA00022737"/>
    </source>
</evidence>
<dbReference type="PANTHER" id="PTHR48061">
    <property type="entry name" value="LEUCINE-RICH REPEAT RECEPTOR PROTEIN KINASE EMS1-LIKE-RELATED"/>
    <property type="match status" value="1"/>
</dbReference>
<reference evidence="16" key="2">
    <citation type="submission" date="2025-08" db="UniProtKB">
        <authorList>
            <consortium name="RefSeq"/>
        </authorList>
    </citation>
    <scope>IDENTIFICATION</scope>
    <source>
        <tissue evidence="16">Leaf</tissue>
    </source>
</reference>
<dbReference type="SMART" id="SM00369">
    <property type="entry name" value="LRR_TYP"/>
    <property type="match status" value="4"/>
</dbReference>
<dbReference type="GO" id="GO:0005886">
    <property type="term" value="C:plasma membrane"/>
    <property type="evidence" value="ECO:0007669"/>
    <property type="project" value="UniProtKB-SubCell"/>
</dbReference>
<reference evidence="15" key="1">
    <citation type="journal article" date="2020" name="Plant Biotechnol. J.">
        <title>The pomegranate (Punica granatum L.) draft genome dissects genetic divergence between soft- and hard-seeded cultivars.</title>
        <authorList>
            <person name="Luo X."/>
            <person name="Li H."/>
            <person name="Wu Z."/>
            <person name="Yao W."/>
            <person name="Zhao P."/>
            <person name="Cao D."/>
            <person name="Yu H."/>
            <person name="Li K."/>
            <person name="Poudel K."/>
            <person name="Zhao D."/>
            <person name="Zhang F."/>
            <person name="Xia X."/>
            <person name="Chen L."/>
            <person name="Wang Q."/>
            <person name="Jing D."/>
            <person name="Cao S."/>
        </authorList>
    </citation>
    <scope>NUCLEOTIDE SEQUENCE [LARGE SCALE GENOMIC DNA]</scope>
    <source>
        <strain evidence="15">cv. Tunisia</strain>
    </source>
</reference>
<evidence type="ECO:0000256" key="11">
    <source>
        <dbReference type="ARBA" id="ARBA00023180"/>
    </source>
</evidence>
<keyword evidence="10" id="KW-0675">Receptor</keyword>
<evidence type="ECO:0000256" key="2">
    <source>
        <dbReference type="ARBA" id="ARBA00009592"/>
    </source>
</evidence>
<keyword evidence="11" id="KW-0325">Glycoprotein</keyword>
<organism evidence="15 16">
    <name type="scientific">Punica granatum</name>
    <name type="common">Pomegranate</name>
    <dbReference type="NCBI Taxonomy" id="22663"/>
    <lineage>
        <taxon>Eukaryota</taxon>
        <taxon>Viridiplantae</taxon>
        <taxon>Streptophyta</taxon>
        <taxon>Embryophyta</taxon>
        <taxon>Tracheophyta</taxon>
        <taxon>Spermatophyta</taxon>
        <taxon>Magnoliopsida</taxon>
        <taxon>eudicotyledons</taxon>
        <taxon>Gunneridae</taxon>
        <taxon>Pentapetalae</taxon>
        <taxon>rosids</taxon>
        <taxon>malvids</taxon>
        <taxon>Myrtales</taxon>
        <taxon>Lythraceae</taxon>
        <taxon>Punica</taxon>
    </lineage>
</organism>
<keyword evidence="4" id="KW-0433">Leucine-rich repeat</keyword>
<dbReference type="SUPFAM" id="SSF52058">
    <property type="entry name" value="L domain-like"/>
    <property type="match status" value="2"/>
</dbReference>
<keyword evidence="9 12" id="KW-0472">Membrane</keyword>
<dbReference type="PANTHER" id="PTHR48061:SF46">
    <property type="entry name" value="LEUCINE-RICH REPEAT-CONTAINING N-TERMINAL PLANT-TYPE DOMAIN-CONTAINING PROTEIN"/>
    <property type="match status" value="1"/>
</dbReference>
<dbReference type="InterPro" id="IPR013210">
    <property type="entry name" value="LRR_N_plant-typ"/>
</dbReference>
<evidence type="ECO:0000313" key="15">
    <source>
        <dbReference type="Proteomes" id="UP000515151"/>
    </source>
</evidence>
<evidence type="ECO:0000259" key="14">
    <source>
        <dbReference type="Pfam" id="PF08263"/>
    </source>
</evidence>
<feature type="domain" description="Leucine-rich repeat-containing N-terminal plant-type" evidence="14">
    <location>
        <begin position="44"/>
        <end position="58"/>
    </location>
</feature>
<feature type="domain" description="Leucine-rich repeat-containing N-terminal plant-type" evidence="14">
    <location>
        <begin position="77"/>
        <end position="100"/>
    </location>
</feature>
<dbReference type="GeneID" id="116195019"/>
<keyword evidence="7" id="KW-0677">Repeat</keyword>
<sequence>MSTSSSTKMICSMAFFISFPLALSLAVFAASPQPLPSRNYSYHADECNALILFKNSLKINDRIESKRLCHESHHNFTSSPKTASWKEGTDCCTWDGITCDDITGNVILVNLTCSYLQGTLHSNSSLFSLHHVHSLHLGGNDLTGPIPSSICQKSSLNVLDLRDNDLTGTILPCLGNLSKLNSLELNYNRLEGLLPRTLANCTSLMHLDVTGNEINDTFPFWLRSLPLYNLGLGGNDFHGLITLGHATFPFPYLKYLTIRPNQFHGQLPPEYLQVSNLTIIDLSWNMFDGNLPIPPTTAEVYEVSGNKFTGDIPSSFCNITTLSIIHMSNNSLSGKIPRCLINSITDLKRLDLSMNRLRGPIPEILAPNNCSLKSIALRRNHLGGKLPQSWASCRQMEALDLSNNEVEDSFPSWLGTLPNLYILILSTNKFHGPISSPKANHPFSKVHIFDISNNNFNGTFPSQYIANFNNMMGGDKGQGSLGYMTNGWYSLESANVNYKGVQMELVRIQIALSLIDLSCNRFQGEIPRVIGNLQSLKGLNLSHNNLRGVIPSSLGNLTQLEWLDLSSNNFAGEIPAALVNLTSIAIFNVSSNQLTGQIPQGKQFHTFKSDSFSGNPGLCGPPLPKPCTEGHRQEPPLASQNEEDAEHWIDWTLVLLGYGCGTVIGLSMGYIFIQIRRPPAWLVNMVERSRIRTASKPRKSSPGTHGRSH</sequence>
<evidence type="ECO:0000256" key="3">
    <source>
        <dbReference type="ARBA" id="ARBA00022475"/>
    </source>
</evidence>
<feature type="transmembrane region" description="Helical" evidence="12">
    <location>
        <begin position="648"/>
        <end position="673"/>
    </location>
</feature>
<proteinExistence type="inferred from homology"/>
<evidence type="ECO:0000256" key="13">
    <source>
        <dbReference type="SAM" id="SignalP"/>
    </source>
</evidence>
<evidence type="ECO:0000256" key="6">
    <source>
        <dbReference type="ARBA" id="ARBA00022729"/>
    </source>
</evidence>
<keyword evidence="5 12" id="KW-0812">Transmembrane</keyword>
<evidence type="ECO:0000256" key="10">
    <source>
        <dbReference type="ARBA" id="ARBA00023170"/>
    </source>
</evidence>
<name>A0A6P8CEC0_PUNGR</name>
<feature type="chain" id="PRO_5028463103" evidence="13">
    <location>
        <begin position="30"/>
        <end position="709"/>
    </location>
</feature>
<dbReference type="Proteomes" id="UP000515151">
    <property type="component" value="Chromosome 2"/>
</dbReference>
<keyword evidence="6 13" id="KW-0732">Signal</keyword>
<dbReference type="Pfam" id="PF08263">
    <property type="entry name" value="LRRNT_2"/>
    <property type="match status" value="2"/>
</dbReference>
<dbReference type="InterPro" id="IPR001611">
    <property type="entry name" value="Leu-rich_rpt"/>
</dbReference>
<dbReference type="RefSeq" id="XP_031379831.1">
    <property type="nucleotide sequence ID" value="XM_031523971.1"/>
</dbReference>
<keyword evidence="15" id="KW-1185">Reference proteome</keyword>
<evidence type="ECO:0000256" key="1">
    <source>
        <dbReference type="ARBA" id="ARBA00004251"/>
    </source>
</evidence>
<dbReference type="Gene3D" id="3.80.10.10">
    <property type="entry name" value="Ribonuclease Inhibitor"/>
    <property type="match status" value="2"/>
</dbReference>
<comment type="subcellular location">
    <subcellularLocation>
        <location evidence="1">Cell membrane</location>
        <topology evidence="1">Single-pass type I membrane protein</topology>
    </subcellularLocation>
</comment>
<evidence type="ECO:0000256" key="8">
    <source>
        <dbReference type="ARBA" id="ARBA00022989"/>
    </source>
</evidence>
<comment type="similarity">
    <text evidence="2">Belongs to the RLP family.</text>
</comment>
<dbReference type="InterPro" id="IPR046956">
    <property type="entry name" value="RLP23-like"/>
</dbReference>
<accession>A0A6P8CEC0</accession>
<evidence type="ECO:0000256" key="4">
    <source>
        <dbReference type="ARBA" id="ARBA00022614"/>
    </source>
</evidence>
<dbReference type="Pfam" id="PF13855">
    <property type="entry name" value="LRR_8"/>
    <property type="match status" value="2"/>
</dbReference>
<dbReference type="AlphaFoldDB" id="A0A6P8CEC0"/>
<protein>
    <submittedName>
        <fullName evidence="16">Receptor like protein 27-like</fullName>
    </submittedName>
</protein>